<dbReference type="InterPro" id="IPR002048">
    <property type="entry name" value="EF_hand_dom"/>
</dbReference>
<organism evidence="4 5">
    <name type="scientific">Actinomadura parmotrematis</name>
    <dbReference type="NCBI Taxonomy" id="2864039"/>
    <lineage>
        <taxon>Bacteria</taxon>
        <taxon>Bacillati</taxon>
        <taxon>Actinomycetota</taxon>
        <taxon>Actinomycetes</taxon>
        <taxon>Streptosporangiales</taxon>
        <taxon>Thermomonosporaceae</taxon>
        <taxon>Actinomadura</taxon>
    </lineage>
</organism>
<evidence type="ECO:0000256" key="2">
    <source>
        <dbReference type="ARBA" id="ARBA00022737"/>
    </source>
</evidence>
<protein>
    <submittedName>
        <fullName evidence="4">EF-hand domain-containing protein</fullName>
    </submittedName>
</protein>
<dbReference type="PANTHER" id="PTHR10891">
    <property type="entry name" value="EF-HAND CALCIUM-BINDING DOMAIN CONTAINING PROTEIN"/>
    <property type="match status" value="1"/>
</dbReference>
<dbReference type="InterPro" id="IPR039647">
    <property type="entry name" value="EF_hand_pair_protein_CML-like"/>
</dbReference>
<dbReference type="PROSITE" id="PS00018">
    <property type="entry name" value="EF_HAND_1"/>
    <property type="match status" value="2"/>
</dbReference>
<name>A0ABS7FR95_9ACTN</name>
<dbReference type="Proteomes" id="UP000774570">
    <property type="component" value="Unassembled WGS sequence"/>
</dbReference>
<dbReference type="CDD" id="cd00051">
    <property type="entry name" value="EFh"/>
    <property type="match status" value="2"/>
</dbReference>
<proteinExistence type="predicted"/>
<dbReference type="PROSITE" id="PS50222">
    <property type="entry name" value="EF_HAND_2"/>
    <property type="match status" value="2"/>
</dbReference>
<dbReference type="RefSeq" id="WP_220165807.1">
    <property type="nucleotide sequence ID" value="NZ_JAIBOA010000006.1"/>
</dbReference>
<feature type="domain" description="EF-hand" evidence="3">
    <location>
        <begin position="65"/>
        <end position="90"/>
    </location>
</feature>
<reference evidence="4 5" key="1">
    <citation type="submission" date="2021-07" db="EMBL/GenBank/DDBJ databases">
        <title>Actinomadura sp. PM05-2 isolated from lichen.</title>
        <authorList>
            <person name="Somphong A."/>
            <person name="Phongsopitanun W."/>
            <person name="Tanasupawat S."/>
            <person name="Peongsungnone V."/>
        </authorList>
    </citation>
    <scope>NUCLEOTIDE SEQUENCE [LARGE SCALE GENOMIC DNA]</scope>
    <source>
        <strain evidence="4 5">PM05-2</strain>
    </source>
</reference>
<dbReference type="InterPro" id="IPR011992">
    <property type="entry name" value="EF-hand-dom_pair"/>
</dbReference>
<accession>A0ABS7FR95</accession>
<keyword evidence="2" id="KW-0677">Repeat</keyword>
<evidence type="ECO:0000313" key="5">
    <source>
        <dbReference type="Proteomes" id="UP000774570"/>
    </source>
</evidence>
<dbReference type="SUPFAM" id="SSF47473">
    <property type="entry name" value="EF-hand"/>
    <property type="match status" value="1"/>
</dbReference>
<evidence type="ECO:0000313" key="4">
    <source>
        <dbReference type="EMBL" id="MBW8482929.1"/>
    </source>
</evidence>
<sequence>MSSVLDTKLFRLFDILDADGDGRIVPVDLSGVAARLARVYGDFAGAPKVDELERVLLGLWDTDLARMDADGDGRIDRDEFVAGVREAAAADPAGFADRFTALVDAWMDVCDTNGDGVIEKDEYVRMYHATYGIGEAELAEAFDRLDRHGRGALTVDDVRRATLEYYTSNDPDAPGNALFGPF</sequence>
<comment type="caution">
    <text evidence="4">The sequence shown here is derived from an EMBL/GenBank/DDBJ whole genome shotgun (WGS) entry which is preliminary data.</text>
</comment>
<dbReference type="SMART" id="SM00054">
    <property type="entry name" value="EFh"/>
    <property type="match status" value="4"/>
</dbReference>
<keyword evidence="1" id="KW-0479">Metal-binding</keyword>
<dbReference type="Gene3D" id="1.10.238.10">
    <property type="entry name" value="EF-hand"/>
    <property type="match status" value="1"/>
</dbReference>
<dbReference type="EMBL" id="JAIBOA010000006">
    <property type="protein sequence ID" value="MBW8482929.1"/>
    <property type="molecule type" value="Genomic_DNA"/>
</dbReference>
<evidence type="ECO:0000259" key="3">
    <source>
        <dbReference type="PROSITE" id="PS50222"/>
    </source>
</evidence>
<dbReference type="InterPro" id="IPR018247">
    <property type="entry name" value="EF_Hand_1_Ca_BS"/>
</dbReference>
<evidence type="ECO:0000256" key="1">
    <source>
        <dbReference type="ARBA" id="ARBA00022723"/>
    </source>
</evidence>
<dbReference type="Pfam" id="PF13202">
    <property type="entry name" value="EF-hand_5"/>
    <property type="match status" value="1"/>
</dbReference>
<gene>
    <name evidence="4" type="ORF">K1Y72_11155</name>
</gene>
<keyword evidence="5" id="KW-1185">Reference proteome</keyword>
<dbReference type="Pfam" id="PF13499">
    <property type="entry name" value="EF-hand_7"/>
    <property type="match status" value="1"/>
</dbReference>
<feature type="domain" description="EF-hand" evidence="3">
    <location>
        <begin position="98"/>
        <end position="133"/>
    </location>
</feature>